<comment type="caution">
    <text evidence="2">The sequence shown here is derived from an EMBL/GenBank/DDBJ whole genome shotgun (WGS) entry which is preliminary data.</text>
</comment>
<proteinExistence type="predicted"/>
<feature type="compositionally biased region" description="Low complexity" evidence="1">
    <location>
        <begin position="416"/>
        <end position="431"/>
    </location>
</feature>
<dbReference type="OrthoDB" id="517757at2"/>
<evidence type="ECO:0000313" key="3">
    <source>
        <dbReference type="Proteomes" id="UP000241167"/>
    </source>
</evidence>
<dbReference type="Proteomes" id="UP000241167">
    <property type="component" value="Unassembled WGS sequence"/>
</dbReference>
<dbReference type="PROSITE" id="PS00439">
    <property type="entry name" value="ACYLTRANSF_C_1"/>
    <property type="match status" value="1"/>
</dbReference>
<gene>
    <name evidence="2" type="ORF">C7I55_11170</name>
</gene>
<protein>
    <submittedName>
        <fullName evidence="2">Uncharacterized protein</fullName>
    </submittedName>
</protein>
<dbReference type="EMBL" id="PXYI01000003">
    <property type="protein sequence ID" value="PSJ40838.1"/>
    <property type="molecule type" value="Genomic_DNA"/>
</dbReference>
<sequence>MYPAAPIRQPPASSLPPQPAPEVRQSVANLLTQSEAFRRMSPADQQDIARNTALIADYLARPEGIEGNRIPGGLGTPAQSLADKSASEASWGERRDAVDAIGDAGFKANAAREGAKVAGELLNQVKFPTFVSGLIQGVFQSITDSSIQQMEAYQKMVAAVATSLKQFMDDNVSENQGRDHMVEQFPDLFEIGFDDMSDEPGPRLQLREGVDESEALKKVNNKLEFADGQIKSLDLSDANAERAIIEQARMQLARQRQQLMASIVLMGINRIVVTDGKISAKIIYDVKAQDSYAMRRSASAVDLARDKYGNVQTTYAGEGKYDSGADVTSSRSKDSRDYDASYYAKGEYKYENKPIITAQTAASEASNAAMQTKIQLSGAVDVNFKSDYLPLEKMATPQMIAAIQGNATPADPNVVPSARTAPSAPAAAPATTPAPAPAA</sequence>
<feature type="region of interest" description="Disordered" evidence="1">
    <location>
        <begin position="1"/>
        <end position="22"/>
    </location>
</feature>
<keyword evidence="3" id="KW-1185">Reference proteome</keyword>
<evidence type="ECO:0000256" key="1">
    <source>
        <dbReference type="SAM" id="MobiDB-lite"/>
    </source>
</evidence>
<feature type="region of interest" description="Disordered" evidence="1">
    <location>
        <begin position="68"/>
        <end position="89"/>
    </location>
</feature>
<dbReference type="GO" id="GO:0016746">
    <property type="term" value="F:acyltransferase activity"/>
    <property type="evidence" value="ECO:0007669"/>
    <property type="project" value="InterPro"/>
</dbReference>
<dbReference type="AlphaFoldDB" id="A0A2P7QS87"/>
<dbReference type="RefSeq" id="WP_106512991.1">
    <property type="nucleotide sequence ID" value="NZ_PXYI01000003.1"/>
</dbReference>
<evidence type="ECO:0000313" key="2">
    <source>
        <dbReference type="EMBL" id="PSJ40838.1"/>
    </source>
</evidence>
<accession>A0A2P7QS87</accession>
<name>A0A2P7QS87_9SPHN</name>
<organism evidence="2 3">
    <name type="scientific">Allosphingosinicella deserti</name>
    <dbReference type="NCBI Taxonomy" id="2116704"/>
    <lineage>
        <taxon>Bacteria</taxon>
        <taxon>Pseudomonadati</taxon>
        <taxon>Pseudomonadota</taxon>
        <taxon>Alphaproteobacteria</taxon>
        <taxon>Sphingomonadales</taxon>
        <taxon>Sphingomonadaceae</taxon>
        <taxon>Allosphingosinicella</taxon>
    </lineage>
</organism>
<feature type="region of interest" description="Disordered" evidence="1">
    <location>
        <begin position="407"/>
        <end position="439"/>
    </location>
</feature>
<reference evidence="2 3" key="1">
    <citation type="submission" date="2018-03" db="EMBL/GenBank/DDBJ databases">
        <title>The draft genome of Sphingosinicella sp. GL-C-18.</title>
        <authorList>
            <person name="Liu L."/>
            <person name="Li L."/>
            <person name="Liang L."/>
            <person name="Zhang X."/>
            <person name="Wang T."/>
        </authorList>
    </citation>
    <scope>NUCLEOTIDE SEQUENCE [LARGE SCALE GENOMIC DNA]</scope>
    <source>
        <strain evidence="2 3">GL-C-18</strain>
    </source>
</reference>
<dbReference type="InterPro" id="IPR000542">
    <property type="entry name" value="Carn_acyl_trans"/>
</dbReference>